<sequence>MKIQIKDKNFIPYLSSVQLQDRISQVGAKITQDFHGKDLVVIGVLNGSFMFLADLCRVIDLPLTCSFVKISSYEGMESGEKIKSLIGLKEDLKNKYVLIVEDIVDTGISMKYMLEQVYGLNPAKVSIVTLLFKPEAFRFNYPIDYVCFEIPNKFVVGYGLDYDGFGRNLPDIYQLDTP</sequence>
<dbReference type="EC" id="2.4.2.8" evidence="5 15"/>
<evidence type="ECO:0000256" key="6">
    <source>
        <dbReference type="ARBA" id="ARBA00022490"/>
    </source>
</evidence>
<dbReference type="PANTHER" id="PTHR43340:SF1">
    <property type="entry name" value="HYPOXANTHINE PHOSPHORIBOSYLTRANSFERASE"/>
    <property type="match status" value="1"/>
</dbReference>
<evidence type="ECO:0000256" key="5">
    <source>
        <dbReference type="ARBA" id="ARBA00011895"/>
    </source>
</evidence>
<name>A0A841MK30_9BACT</name>
<dbReference type="UniPathway" id="UPA00591">
    <property type="reaction ID" value="UER00648"/>
</dbReference>
<evidence type="ECO:0000256" key="15">
    <source>
        <dbReference type="RuleBase" id="RU364099"/>
    </source>
</evidence>
<dbReference type="Proteomes" id="UP000588604">
    <property type="component" value="Unassembled WGS sequence"/>
</dbReference>
<comment type="similarity">
    <text evidence="4 15">Belongs to the purine/pyrimidine phosphoribosyltransferase family.</text>
</comment>
<evidence type="ECO:0000256" key="4">
    <source>
        <dbReference type="ARBA" id="ARBA00008391"/>
    </source>
</evidence>
<comment type="catalytic activity">
    <reaction evidence="13">
        <text>GMP + diphosphate = guanine + 5-phospho-alpha-D-ribose 1-diphosphate</text>
        <dbReference type="Rhea" id="RHEA:25424"/>
        <dbReference type="ChEBI" id="CHEBI:16235"/>
        <dbReference type="ChEBI" id="CHEBI:33019"/>
        <dbReference type="ChEBI" id="CHEBI:58017"/>
        <dbReference type="ChEBI" id="CHEBI:58115"/>
        <dbReference type="EC" id="2.4.2.8"/>
    </reaction>
    <physiologicalReaction direction="right-to-left" evidence="13">
        <dbReference type="Rhea" id="RHEA:25426"/>
    </physiologicalReaction>
</comment>
<keyword evidence="10 15" id="KW-0660">Purine salvage</keyword>
<dbReference type="Gene3D" id="3.40.50.2020">
    <property type="match status" value="1"/>
</dbReference>
<keyword evidence="11 15" id="KW-0547">Nucleotide-binding</keyword>
<dbReference type="GO" id="GO:0006178">
    <property type="term" value="P:guanine salvage"/>
    <property type="evidence" value="ECO:0007669"/>
    <property type="project" value="TreeGrafter"/>
</dbReference>
<dbReference type="GO" id="GO:0006166">
    <property type="term" value="P:purine ribonucleoside salvage"/>
    <property type="evidence" value="ECO:0007669"/>
    <property type="project" value="UniProtKB-KW"/>
</dbReference>
<keyword evidence="8 15" id="KW-0808">Transferase</keyword>
<evidence type="ECO:0000256" key="10">
    <source>
        <dbReference type="ARBA" id="ARBA00022726"/>
    </source>
</evidence>
<comment type="catalytic activity">
    <reaction evidence="14">
        <text>IMP + diphosphate = hypoxanthine + 5-phospho-alpha-D-ribose 1-diphosphate</text>
        <dbReference type="Rhea" id="RHEA:17973"/>
        <dbReference type="ChEBI" id="CHEBI:17368"/>
        <dbReference type="ChEBI" id="CHEBI:33019"/>
        <dbReference type="ChEBI" id="CHEBI:58017"/>
        <dbReference type="ChEBI" id="CHEBI:58053"/>
        <dbReference type="EC" id="2.4.2.8"/>
    </reaction>
    <physiologicalReaction direction="right-to-left" evidence="14">
        <dbReference type="Rhea" id="RHEA:17975"/>
    </physiologicalReaction>
</comment>
<gene>
    <name evidence="17" type="ORF">FHS59_002851</name>
</gene>
<dbReference type="GO" id="GO:0032263">
    <property type="term" value="P:GMP salvage"/>
    <property type="evidence" value="ECO:0007669"/>
    <property type="project" value="TreeGrafter"/>
</dbReference>
<dbReference type="GO" id="GO:0032264">
    <property type="term" value="P:IMP salvage"/>
    <property type="evidence" value="ECO:0007669"/>
    <property type="project" value="UniProtKB-UniPathway"/>
</dbReference>
<keyword evidence="9 15" id="KW-0479">Metal-binding</keyword>
<evidence type="ECO:0000256" key="7">
    <source>
        <dbReference type="ARBA" id="ARBA00022676"/>
    </source>
</evidence>
<accession>A0A841MK30</accession>
<comment type="subcellular location">
    <subcellularLocation>
        <location evidence="2 15">Cytoplasm</location>
    </subcellularLocation>
</comment>
<evidence type="ECO:0000256" key="13">
    <source>
        <dbReference type="ARBA" id="ARBA00048811"/>
    </source>
</evidence>
<dbReference type="NCBIfam" id="TIGR01203">
    <property type="entry name" value="HGPRTase"/>
    <property type="match status" value="1"/>
</dbReference>
<comment type="pathway">
    <text evidence="3 15">Purine metabolism; IMP biosynthesis via salvage pathway; IMP from hypoxanthine: step 1/1.</text>
</comment>
<feature type="domain" description="Phosphoribosyltransferase" evidence="16">
    <location>
        <begin position="22"/>
        <end position="162"/>
    </location>
</feature>
<keyword evidence="12 15" id="KW-0460">Magnesium</keyword>
<dbReference type="GO" id="GO:0005829">
    <property type="term" value="C:cytosol"/>
    <property type="evidence" value="ECO:0007669"/>
    <property type="project" value="TreeGrafter"/>
</dbReference>
<dbReference type="InterPro" id="IPR000836">
    <property type="entry name" value="PRTase_dom"/>
</dbReference>
<dbReference type="RefSeq" id="WP_184495963.1">
    <property type="nucleotide sequence ID" value="NZ_JACIJO010000002.1"/>
</dbReference>
<dbReference type="GO" id="GO:0000166">
    <property type="term" value="F:nucleotide binding"/>
    <property type="evidence" value="ECO:0007669"/>
    <property type="project" value="UniProtKB-KW"/>
</dbReference>
<dbReference type="EMBL" id="JACIJO010000002">
    <property type="protein sequence ID" value="MBB6327223.1"/>
    <property type="molecule type" value="Genomic_DNA"/>
</dbReference>
<reference evidence="17 18" key="1">
    <citation type="submission" date="2020-08" db="EMBL/GenBank/DDBJ databases">
        <title>Genomic Encyclopedia of Type Strains, Phase IV (KMG-IV): sequencing the most valuable type-strain genomes for metagenomic binning, comparative biology and taxonomic classification.</title>
        <authorList>
            <person name="Goeker M."/>
        </authorList>
    </citation>
    <scope>NUCLEOTIDE SEQUENCE [LARGE SCALE GENOMIC DNA]</scope>
    <source>
        <strain evidence="17 18">DSM 102044</strain>
    </source>
</reference>
<dbReference type="InterPro" id="IPR050408">
    <property type="entry name" value="HGPRT"/>
</dbReference>
<evidence type="ECO:0000313" key="17">
    <source>
        <dbReference type="EMBL" id="MBB6327223.1"/>
    </source>
</evidence>
<dbReference type="SUPFAM" id="SSF53271">
    <property type="entry name" value="PRTase-like"/>
    <property type="match status" value="1"/>
</dbReference>
<keyword evidence="18" id="KW-1185">Reference proteome</keyword>
<evidence type="ECO:0000313" key="18">
    <source>
        <dbReference type="Proteomes" id="UP000588604"/>
    </source>
</evidence>
<dbReference type="GO" id="GO:0004422">
    <property type="term" value="F:hypoxanthine phosphoribosyltransferase activity"/>
    <property type="evidence" value="ECO:0007669"/>
    <property type="project" value="InterPro"/>
</dbReference>
<dbReference type="CDD" id="cd06223">
    <property type="entry name" value="PRTases_typeI"/>
    <property type="match status" value="1"/>
</dbReference>
<evidence type="ECO:0000256" key="9">
    <source>
        <dbReference type="ARBA" id="ARBA00022723"/>
    </source>
</evidence>
<organism evidence="17 18">
    <name type="scientific">Algoriphagus iocasae</name>
    <dbReference type="NCBI Taxonomy" id="1836499"/>
    <lineage>
        <taxon>Bacteria</taxon>
        <taxon>Pseudomonadati</taxon>
        <taxon>Bacteroidota</taxon>
        <taxon>Cytophagia</taxon>
        <taxon>Cytophagales</taxon>
        <taxon>Cyclobacteriaceae</taxon>
        <taxon>Algoriphagus</taxon>
    </lineage>
</organism>
<dbReference type="InterPro" id="IPR029057">
    <property type="entry name" value="PRTase-like"/>
</dbReference>
<evidence type="ECO:0000256" key="12">
    <source>
        <dbReference type="ARBA" id="ARBA00022842"/>
    </source>
</evidence>
<dbReference type="Pfam" id="PF00156">
    <property type="entry name" value="Pribosyltran"/>
    <property type="match status" value="1"/>
</dbReference>
<evidence type="ECO:0000256" key="2">
    <source>
        <dbReference type="ARBA" id="ARBA00004496"/>
    </source>
</evidence>
<comment type="cofactor">
    <cofactor evidence="1 15">
        <name>Mg(2+)</name>
        <dbReference type="ChEBI" id="CHEBI:18420"/>
    </cofactor>
</comment>
<dbReference type="GO" id="GO:0000287">
    <property type="term" value="F:magnesium ion binding"/>
    <property type="evidence" value="ECO:0007669"/>
    <property type="project" value="TreeGrafter"/>
</dbReference>
<evidence type="ECO:0000256" key="1">
    <source>
        <dbReference type="ARBA" id="ARBA00001946"/>
    </source>
</evidence>
<evidence type="ECO:0000259" key="16">
    <source>
        <dbReference type="Pfam" id="PF00156"/>
    </source>
</evidence>
<keyword evidence="7 15" id="KW-0328">Glycosyltransferase</keyword>
<evidence type="ECO:0000256" key="3">
    <source>
        <dbReference type="ARBA" id="ARBA00004669"/>
    </source>
</evidence>
<proteinExistence type="inferred from homology"/>
<comment type="caution">
    <text evidence="17">The sequence shown here is derived from an EMBL/GenBank/DDBJ whole genome shotgun (WGS) entry which is preliminary data.</text>
</comment>
<evidence type="ECO:0000256" key="14">
    <source>
        <dbReference type="ARBA" id="ARBA00049402"/>
    </source>
</evidence>
<keyword evidence="6 15" id="KW-0963">Cytoplasm</keyword>
<dbReference type="AlphaFoldDB" id="A0A841MK30"/>
<dbReference type="PANTHER" id="PTHR43340">
    <property type="entry name" value="HYPOXANTHINE-GUANINE PHOSPHORIBOSYLTRANSFERASE"/>
    <property type="match status" value="1"/>
</dbReference>
<evidence type="ECO:0000256" key="8">
    <source>
        <dbReference type="ARBA" id="ARBA00022679"/>
    </source>
</evidence>
<dbReference type="GO" id="GO:0046100">
    <property type="term" value="P:hypoxanthine metabolic process"/>
    <property type="evidence" value="ECO:0007669"/>
    <property type="project" value="TreeGrafter"/>
</dbReference>
<dbReference type="InterPro" id="IPR005904">
    <property type="entry name" value="Hxn_phspho_trans"/>
</dbReference>
<protein>
    <recommendedName>
        <fullName evidence="5 15">Hypoxanthine phosphoribosyltransferase</fullName>
        <ecNumber evidence="5 15">2.4.2.8</ecNumber>
    </recommendedName>
</protein>
<evidence type="ECO:0000256" key="11">
    <source>
        <dbReference type="ARBA" id="ARBA00022741"/>
    </source>
</evidence>